<dbReference type="Proteomes" id="UP001165590">
    <property type="component" value="Unassembled WGS sequence"/>
</dbReference>
<evidence type="ECO:0000313" key="2">
    <source>
        <dbReference type="Proteomes" id="UP001165590"/>
    </source>
</evidence>
<gene>
    <name evidence="1" type="ORF">K3769_02785</name>
</gene>
<organism evidence="1 2">
    <name type="scientific">Streptomyces ortus</name>
    <dbReference type="NCBI Taxonomy" id="2867268"/>
    <lineage>
        <taxon>Bacteria</taxon>
        <taxon>Bacillati</taxon>
        <taxon>Actinomycetota</taxon>
        <taxon>Actinomycetes</taxon>
        <taxon>Kitasatosporales</taxon>
        <taxon>Streptomycetaceae</taxon>
        <taxon>Streptomyces</taxon>
    </lineage>
</organism>
<name>A0ABT3UVZ7_9ACTN</name>
<evidence type="ECO:0000313" key="1">
    <source>
        <dbReference type="EMBL" id="MCX4231711.1"/>
    </source>
</evidence>
<keyword evidence="2" id="KW-1185">Reference proteome</keyword>
<dbReference type="EMBL" id="JAIFZO010000002">
    <property type="protein sequence ID" value="MCX4231711.1"/>
    <property type="molecule type" value="Genomic_DNA"/>
</dbReference>
<dbReference type="RefSeq" id="WP_267024835.1">
    <property type="nucleotide sequence ID" value="NZ_JAIFZO010000002.1"/>
</dbReference>
<sequence>MSVVKVEDLVFKNNVITYVQYDKNDALVVIDIGSRTTRHSASSSSRSPSTLCTIGTKDKGSIKFIDELLLLNWRAVTRITDVHKARPGILR</sequence>
<reference evidence="1" key="1">
    <citation type="journal article" date="2022" name="bioRxiv">
        <title>Discovery and biosynthetic assessment of Streptomyces ortus sp nov. isolated from a deep-sea sponge.</title>
        <authorList>
            <person name="Williams S.E."/>
        </authorList>
    </citation>
    <scope>NUCLEOTIDE SEQUENCE</scope>
    <source>
        <strain evidence="1">A15ISP2-DRY2</strain>
    </source>
</reference>
<protein>
    <submittedName>
        <fullName evidence="1">Uncharacterized protein</fullName>
    </submittedName>
</protein>
<comment type="caution">
    <text evidence="1">The sequence shown here is derived from an EMBL/GenBank/DDBJ whole genome shotgun (WGS) entry which is preliminary data.</text>
</comment>
<proteinExistence type="predicted"/>
<accession>A0ABT3UVZ7</accession>